<keyword evidence="5" id="KW-0732">Signal</keyword>
<dbReference type="RefSeq" id="WP_271345812.1">
    <property type="nucleotide sequence ID" value="NZ_JAQJZJ010000001.1"/>
</dbReference>
<gene>
    <name evidence="7" type="ORF">PH586_00500</name>
</gene>
<evidence type="ECO:0000256" key="4">
    <source>
        <dbReference type="PROSITE-ProRule" id="PRU00433"/>
    </source>
</evidence>
<dbReference type="InterPro" id="IPR036909">
    <property type="entry name" value="Cyt_c-like_dom_sf"/>
</dbReference>
<evidence type="ECO:0000256" key="2">
    <source>
        <dbReference type="ARBA" id="ARBA00022723"/>
    </source>
</evidence>
<keyword evidence="2 4" id="KW-0479">Metal-binding</keyword>
<evidence type="ECO:0000313" key="7">
    <source>
        <dbReference type="EMBL" id="MDA7084866.1"/>
    </source>
</evidence>
<protein>
    <submittedName>
        <fullName evidence="7">Cytochrome c</fullName>
    </submittedName>
</protein>
<reference evidence="7 8" key="1">
    <citation type="submission" date="2023-01" db="EMBL/GenBank/DDBJ databases">
        <title>Pseudomonas SA3-5T sp. nov., isolated from tidal flat sediment.</title>
        <authorList>
            <person name="Kim H.S."/>
            <person name="Kim J.-S."/>
            <person name="Suh M.K."/>
            <person name="Eom M.K."/>
            <person name="Lee J.-S."/>
        </authorList>
    </citation>
    <scope>NUCLEOTIDE SEQUENCE [LARGE SCALE GENOMIC DNA]</scope>
    <source>
        <strain evidence="7 8">SA3-5</strain>
    </source>
</reference>
<proteinExistence type="predicted"/>
<keyword evidence="1 4" id="KW-0349">Heme</keyword>
<keyword evidence="3 4" id="KW-0408">Iron</keyword>
<feature type="chain" id="PRO_5045564651" evidence="5">
    <location>
        <begin position="25"/>
        <end position="109"/>
    </location>
</feature>
<feature type="domain" description="Cytochrome c" evidence="6">
    <location>
        <begin position="23"/>
        <end position="107"/>
    </location>
</feature>
<keyword evidence="8" id="KW-1185">Reference proteome</keyword>
<dbReference type="InterPro" id="IPR009056">
    <property type="entry name" value="Cyt_c-like_dom"/>
</dbReference>
<dbReference type="SUPFAM" id="SSF46626">
    <property type="entry name" value="Cytochrome c"/>
    <property type="match status" value="1"/>
</dbReference>
<dbReference type="Proteomes" id="UP001212042">
    <property type="component" value="Unassembled WGS sequence"/>
</dbReference>
<evidence type="ECO:0000256" key="1">
    <source>
        <dbReference type="ARBA" id="ARBA00022617"/>
    </source>
</evidence>
<evidence type="ECO:0000256" key="5">
    <source>
        <dbReference type="SAM" id="SignalP"/>
    </source>
</evidence>
<comment type="caution">
    <text evidence="7">The sequence shown here is derived from an EMBL/GenBank/DDBJ whole genome shotgun (WGS) entry which is preliminary data.</text>
</comment>
<dbReference type="Gene3D" id="1.10.760.10">
    <property type="entry name" value="Cytochrome c-like domain"/>
    <property type="match status" value="1"/>
</dbReference>
<evidence type="ECO:0000313" key="8">
    <source>
        <dbReference type="Proteomes" id="UP001212042"/>
    </source>
</evidence>
<dbReference type="EMBL" id="JAQJZJ010000001">
    <property type="protein sequence ID" value="MDA7084866.1"/>
    <property type="molecule type" value="Genomic_DNA"/>
</dbReference>
<sequence>MCNRIARAGLLASLALLATAPAQAQVDGPALYQQHCAKCHGDDGRASNMRGRLLFAQDLGDAKWQEHTSDAQILAAIRNGARMMSGYASKLNLEQQQALVQVVRGLRQP</sequence>
<evidence type="ECO:0000259" key="6">
    <source>
        <dbReference type="PROSITE" id="PS51007"/>
    </source>
</evidence>
<evidence type="ECO:0000256" key="3">
    <source>
        <dbReference type="ARBA" id="ARBA00023004"/>
    </source>
</evidence>
<feature type="signal peptide" evidence="5">
    <location>
        <begin position="1"/>
        <end position="24"/>
    </location>
</feature>
<dbReference type="Pfam" id="PF13442">
    <property type="entry name" value="Cytochrome_CBB3"/>
    <property type="match status" value="1"/>
</dbReference>
<organism evidence="7 8">
    <name type="scientific">Pseudomonas aestuarii</name>
    <dbReference type="NCBI Taxonomy" id="3018340"/>
    <lineage>
        <taxon>Bacteria</taxon>
        <taxon>Pseudomonadati</taxon>
        <taxon>Pseudomonadota</taxon>
        <taxon>Gammaproteobacteria</taxon>
        <taxon>Pseudomonadales</taxon>
        <taxon>Pseudomonadaceae</taxon>
        <taxon>Pseudomonas</taxon>
    </lineage>
</organism>
<name>A0ABT4X913_9PSED</name>
<dbReference type="PROSITE" id="PS51007">
    <property type="entry name" value="CYTC"/>
    <property type="match status" value="1"/>
</dbReference>
<accession>A0ABT4X913</accession>